<reference evidence="2 3" key="1">
    <citation type="submission" date="2022-05" db="EMBL/GenBank/DDBJ databases">
        <authorList>
            <consortium name="Genoscope - CEA"/>
            <person name="William W."/>
        </authorList>
    </citation>
    <scope>NUCLEOTIDE SEQUENCE [LARGE SCALE GENOMIC DNA]</scope>
</reference>
<evidence type="ECO:0000256" key="1">
    <source>
        <dbReference type="SAM" id="MobiDB-lite"/>
    </source>
</evidence>
<organism evidence="2 3">
    <name type="scientific">Porites evermanni</name>
    <dbReference type="NCBI Taxonomy" id="104178"/>
    <lineage>
        <taxon>Eukaryota</taxon>
        <taxon>Metazoa</taxon>
        <taxon>Cnidaria</taxon>
        <taxon>Anthozoa</taxon>
        <taxon>Hexacorallia</taxon>
        <taxon>Scleractinia</taxon>
        <taxon>Fungiina</taxon>
        <taxon>Poritidae</taxon>
        <taxon>Porites</taxon>
    </lineage>
</organism>
<protein>
    <submittedName>
        <fullName evidence="2">Uncharacterized protein</fullName>
    </submittedName>
</protein>
<evidence type="ECO:0000313" key="3">
    <source>
        <dbReference type="Proteomes" id="UP001159427"/>
    </source>
</evidence>
<evidence type="ECO:0000313" key="2">
    <source>
        <dbReference type="EMBL" id="CAH3164655.1"/>
    </source>
</evidence>
<feature type="non-terminal residue" evidence="2">
    <location>
        <position position="116"/>
    </location>
</feature>
<dbReference type="Proteomes" id="UP001159427">
    <property type="component" value="Unassembled WGS sequence"/>
</dbReference>
<sequence length="116" mass="13263">MEWTEVHILVFAKEARVSEPWIYKPLTAKRGKTVPEHFNMMLEKFKANGPRCSGVNVKDSKLDVLMKKGWIFLSSPGKEAETKDVCFTNKQRAEADHAAGEETRKRACRGPRETKK</sequence>
<keyword evidence="3" id="KW-1185">Reference proteome</keyword>
<name>A0ABN8QLC5_9CNID</name>
<feature type="region of interest" description="Disordered" evidence="1">
    <location>
        <begin position="92"/>
        <end position="116"/>
    </location>
</feature>
<gene>
    <name evidence="2" type="ORF">PEVE_00005027</name>
</gene>
<comment type="caution">
    <text evidence="2">The sequence shown here is derived from an EMBL/GenBank/DDBJ whole genome shotgun (WGS) entry which is preliminary data.</text>
</comment>
<proteinExistence type="predicted"/>
<accession>A0ABN8QLC5</accession>
<dbReference type="EMBL" id="CALNXI010001318">
    <property type="protein sequence ID" value="CAH3164655.1"/>
    <property type="molecule type" value="Genomic_DNA"/>
</dbReference>